<proteinExistence type="predicted"/>
<dbReference type="Gene3D" id="3.30.428.10">
    <property type="entry name" value="HIT-like"/>
    <property type="match status" value="2"/>
</dbReference>
<protein>
    <submittedName>
        <fullName evidence="1">Galactose-1-phosphate uridylyltransferase</fullName>
    </submittedName>
</protein>
<dbReference type="GeneID" id="15392241"/>
<keyword evidence="1" id="KW-0548">Nucleotidyltransferase</keyword>
<organism evidence="1 2">
    <name type="scientific">Archaeoglobus sulfaticallidus PM70-1</name>
    <dbReference type="NCBI Taxonomy" id="387631"/>
    <lineage>
        <taxon>Archaea</taxon>
        <taxon>Methanobacteriati</taxon>
        <taxon>Methanobacteriota</taxon>
        <taxon>Archaeoglobi</taxon>
        <taxon>Archaeoglobales</taxon>
        <taxon>Archaeoglobaceae</taxon>
        <taxon>Archaeoglobus</taxon>
    </lineage>
</organism>
<dbReference type="Proteomes" id="UP000013307">
    <property type="component" value="Chromosome"/>
</dbReference>
<dbReference type="OrthoDB" id="7650at2157"/>
<dbReference type="eggNOG" id="arCOG00420">
    <property type="taxonomic scope" value="Archaea"/>
</dbReference>
<dbReference type="STRING" id="387631.Asulf_00598"/>
<evidence type="ECO:0000313" key="2">
    <source>
        <dbReference type="Proteomes" id="UP000013307"/>
    </source>
</evidence>
<dbReference type="AlphaFoldDB" id="N0BCA5"/>
<name>N0BCA5_9EURY</name>
<keyword evidence="1" id="KW-0808">Transferase</keyword>
<dbReference type="HOGENOM" id="CLU_071478_0_0_2"/>
<dbReference type="EMBL" id="CP005290">
    <property type="protein sequence ID" value="AGK60618.1"/>
    <property type="molecule type" value="Genomic_DNA"/>
</dbReference>
<dbReference type="RefSeq" id="WP_015590217.1">
    <property type="nucleotide sequence ID" value="NC_021169.1"/>
</dbReference>
<dbReference type="SUPFAM" id="SSF54197">
    <property type="entry name" value="HIT-like"/>
    <property type="match status" value="2"/>
</dbReference>
<keyword evidence="2" id="KW-1185">Reference proteome</keyword>
<accession>N0BCA5</accession>
<evidence type="ECO:0000313" key="1">
    <source>
        <dbReference type="EMBL" id="AGK60618.1"/>
    </source>
</evidence>
<gene>
    <name evidence="1" type="ORF">Asulf_00598</name>
</gene>
<sequence length="329" mass="38606">MEFRKEVEVAKVLLNDKVEETVVEIRYDPLTLQTSRVIKKTPPFVVTHGFEEEVESTKSWCPFCPERIESMVARDPELLNGELLKRNEAVLFSNIVPYSRYSFVIRLTEAHYLDISEFKKEHFEDAFYLIKEVLSKLGDGKYYISIGMNYLKPAGSSIMHPHIQTLVSETSTDYFARMDWSALEFYEENNTDYWLALLQKEKELGERFAGETKKTGWISAFSPKGFYHFIGIPEEREFFEMSGEQISGICDGIIRILKFYKSKGLNSFNISMFLADRLGEHFRTNINIVARTPFDKYYWCDVYFPKMFHDESISYLIPEEYAKELSEFM</sequence>
<reference evidence="1 2" key="1">
    <citation type="journal article" date="2013" name="Genome Announc.">
        <title>Complete Genome Sequence of the Thermophilic and Facultatively Chemolithoautotrophic Sulfate Reducer Archaeoglobus sulfaticallidus Strain PM70-1T.</title>
        <authorList>
            <person name="Stokke R."/>
            <person name="Hocking W.P."/>
            <person name="Steinsbu B.O."/>
            <person name="Steen I.H."/>
        </authorList>
    </citation>
    <scope>NUCLEOTIDE SEQUENCE [LARGE SCALE GENOMIC DNA]</scope>
    <source>
        <strain evidence="1">PM70-1</strain>
    </source>
</reference>
<dbReference type="KEGG" id="ast:Asulf_00598"/>
<dbReference type="GO" id="GO:0016779">
    <property type="term" value="F:nucleotidyltransferase activity"/>
    <property type="evidence" value="ECO:0007669"/>
    <property type="project" value="UniProtKB-KW"/>
</dbReference>
<dbReference type="InterPro" id="IPR036265">
    <property type="entry name" value="HIT-like_sf"/>
</dbReference>